<evidence type="ECO:0000259" key="16">
    <source>
        <dbReference type="PROSITE" id="PS50835"/>
    </source>
</evidence>
<evidence type="ECO:0000256" key="4">
    <source>
        <dbReference type="ARBA" id="ARBA00022729"/>
    </source>
</evidence>
<keyword evidence="4 13" id="KW-0732">Signal</keyword>
<keyword evidence="19" id="KW-1185">Reference proteome</keyword>
<evidence type="ECO:0000256" key="5">
    <source>
        <dbReference type="ARBA" id="ARBA00022801"/>
    </source>
</evidence>
<dbReference type="InterPro" id="IPR036116">
    <property type="entry name" value="FN3_sf"/>
</dbReference>
<dbReference type="InterPro" id="IPR029021">
    <property type="entry name" value="Prot-tyrosine_phosphatase-like"/>
</dbReference>
<dbReference type="InterPro" id="IPR050348">
    <property type="entry name" value="Protein-Tyr_Phosphatase"/>
</dbReference>
<dbReference type="EMBL" id="JAZDUA010000248">
    <property type="protein sequence ID" value="KAK7862951.1"/>
    <property type="molecule type" value="Genomic_DNA"/>
</dbReference>
<evidence type="ECO:0000256" key="3">
    <source>
        <dbReference type="ARBA" id="ARBA00022692"/>
    </source>
</evidence>
<feature type="domain" description="Tyrosine specific protein phosphatases" evidence="15">
    <location>
        <begin position="1127"/>
        <end position="1198"/>
    </location>
</feature>
<keyword evidence="7" id="KW-1133">Transmembrane helix</keyword>
<dbReference type="GO" id="GO:0016020">
    <property type="term" value="C:membrane"/>
    <property type="evidence" value="ECO:0007669"/>
    <property type="project" value="UniProtKB-SubCell"/>
</dbReference>
<dbReference type="InterPro" id="IPR000387">
    <property type="entry name" value="Tyr_Pase_dom"/>
</dbReference>
<feature type="domain" description="Tyrosine-protein phosphatase" evidence="14">
    <location>
        <begin position="1239"/>
        <end position="1498"/>
    </location>
</feature>
<feature type="domain" description="Tyrosine specific protein phosphatases" evidence="15">
    <location>
        <begin position="1413"/>
        <end position="1489"/>
    </location>
</feature>
<evidence type="ECO:0000256" key="13">
    <source>
        <dbReference type="SAM" id="SignalP"/>
    </source>
</evidence>
<dbReference type="PANTHER" id="PTHR19134:SF495">
    <property type="entry name" value="TYROSINE-PROTEIN PHOSPHATASE 69D"/>
    <property type="match status" value="1"/>
</dbReference>
<dbReference type="CDD" id="cd00063">
    <property type="entry name" value="FN3"/>
    <property type="match status" value="3"/>
</dbReference>
<dbReference type="CDD" id="cd00047">
    <property type="entry name" value="PTPc"/>
    <property type="match status" value="2"/>
</dbReference>
<dbReference type="SMART" id="SM00409">
    <property type="entry name" value="IG"/>
    <property type="match status" value="2"/>
</dbReference>
<keyword evidence="9" id="KW-1015">Disulfide bond</keyword>
<keyword evidence="10" id="KW-0393">Immunoglobulin domain</keyword>
<dbReference type="InterPro" id="IPR003598">
    <property type="entry name" value="Ig_sub2"/>
</dbReference>
<comment type="subcellular location">
    <subcellularLocation>
        <location evidence="1">Membrane</location>
        <topology evidence="1">Single-pass membrane protein</topology>
    </subcellularLocation>
</comment>
<evidence type="ECO:0000313" key="19">
    <source>
        <dbReference type="Proteomes" id="UP001378592"/>
    </source>
</evidence>
<feature type="domain" description="Fibronectin type-III" evidence="17">
    <location>
        <begin position="432"/>
        <end position="544"/>
    </location>
</feature>
<keyword evidence="8" id="KW-0472">Membrane</keyword>
<feature type="compositionally biased region" description="Low complexity" evidence="12">
    <location>
        <begin position="664"/>
        <end position="686"/>
    </location>
</feature>
<evidence type="ECO:0000256" key="1">
    <source>
        <dbReference type="ARBA" id="ARBA00004167"/>
    </source>
</evidence>
<dbReference type="SMART" id="SM00194">
    <property type="entry name" value="PTPc"/>
    <property type="match status" value="2"/>
</dbReference>
<evidence type="ECO:0000256" key="8">
    <source>
        <dbReference type="ARBA" id="ARBA00023136"/>
    </source>
</evidence>
<evidence type="ECO:0000256" key="7">
    <source>
        <dbReference type="ARBA" id="ARBA00022989"/>
    </source>
</evidence>
<evidence type="ECO:0000256" key="6">
    <source>
        <dbReference type="ARBA" id="ARBA00022912"/>
    </source>
</evidence>
<organism evidence="18 19">
    <name type="scientific">Gryllus longicercus</name>
    <dbReference type="NCBI Taxonomy" id="2509291"/>
    <lineage>
        <taxon>Eukaryota</taxon>
        <taxon>Metazoa</taxon>
        <taxon>Ecdysozoa</taxon>
        <taxon>Arthropoda</taxon>
        <taxon>Hexapoda</taxon>
        <taxon>Insecta</taxon>
        <taxon>Pterygota</taxon>
        <taxon>Neoptera</taxon>
        <taxon>Polyneoptera</taxon>
        <taxon>Orthoptera</taxon>
        <taxon>Ensifera</taxon>
        <taxon>Gryllidea</taxon>
        <taxon>Grylloidea</taxon>
        <taxon>Gryllidae</taxon>
        <taxon>Gryllinae</taxon>
        <taxon>Gryllus</taxon>
    </lineage>
</organism>
<dbReference type="InterPro" id="IPR003595">
    <property type="entry name" value="Tyr_Pase_cat"/>
</dbReference>
<dbReference type="PRINTS" id="PR00700">
    <property type="entry name" value="PRTYPHPHTASE"/>
</dbReference>
<evidence type="ECO:0000313" key="18">
    <source>
        <dbReference type="EMBL" id="KAK7862951.1"/>
    </source>
</evidence>
<dbReference type="GO" id="GO:0005001">
    <property type="term" value="F:transmembrane receptor protein tyrosine phosphatase activity"/>
    <property type="evidence" value="ECO:0007669"/>
    <property type="project" value="UniProtKB-ARBA"/>
</dbReference>
<dbReference type="InterPro" id="IPR007110">
    <property type="entry name" value="Ig-like_dom"/>
</dbReference>
<evidence type="ECO:0000256" key="10">
    <source>
        <dbReference type="ARBA" id="ARBA00023319"/>
    </source>
</evidence>
<keyword evidence="3" id="KW-0812">Transmembrane</keyword>
<dbReference type="PROSITE" id="PS50055">
    <property type="entry name" value="TYR_PHOSPHATASE_PTP"/>
    <property type="match status" value="2"/>
</dbReference>
<dbReference type="InterPro" id="IPR013783">
    <property type="entry name" value="Ig-like_fold"/>
</dbReference>
<dbReference type="CDD" id="cd00096">
    <property type="entry name" value="Ig"/>
    <property type="match status" value="1"/>
</dbReference>
<feature type="chain" id="PRO_5042823885" description="protein-tyrosine-phosphatase" evidence="13">
    <location>
        <begin position="29"/>
        <end position="1509"/>
    </location>
</feature>
<dbReference type="Pfam" id="PF00102">
    <property type="entry name" value="Y_phosphatase"/>
    <property type="match status" value="2"/>
</dbReference>
<dbReference type="Pfam" id="PF13927">
    <property type="entry name" value="Ig_3"/>
    <property type="match status" value="1"/>
</dbReference>
<evidence type="ECO:0000256" key="9">
    <source>
        <dbReference type="ARBA" id="ARBA00023157"/>
    </source>
</evidence>
<evidence type="ECO:0000259" key="14">
    <source>
        <dbReference type="PROSITE" id="PS50055"/>
    </source>
</evidence>
<feature type="domain" description="Ig-like" evidence="16">
    <location>
        <begin position="32"/>
        <end position="115"/>
    </location>
</feature>
<accession>A0AAN9Z388</accession>
<feature type="compositionally biased region" description="Polar residues" evidence="12">
    <location>
        <begin position="687"/>
        <end position="698"/>
    </location>
</feature>
<dbReference type="FunFam" id="3.90.190.10:FF:000102">
    <property type="entry name" value="Receptor-type tyrosine-protein phosphatase"/>
    <property type="match status" value="1"/>
</dbReference>
<evidence type="ECO:0000256" key="2">
    <source>
        <dbReference type="ARBA" id="ARBA00013064"/>
    </source>
</evidence>
<dbReference type="InterPro" id="IPR036179">
    <property type="entry name" value="Ig-like_dom_sf"/>
</dbReference>
<proteinExistence type="predicted"/>
<keyword evidence="5" id="KW-0378">Hydrolase</keyword>
<comment type="catalytic activity">
    <reaction evidence="11">
        <text>O-phospho-L-tyrosyl-[protein] + H2O = L-tyrosyl-[protein] + phosphate</text>
        <dbReference type="Rhea" id="RHEA:10684"/>
        <dbReference type="Rhea" id="RHEA-COMP:10136"/>
        <dbReference type="Rhea" id="RHEA-COMP:20101"/>
        <dbReference type="ChEBI" id="CHEBI:15377"/>
        <dbReference type="ChEBI" id="CHEBI:43474"/>
        <dbReference type="ChEBI" id="CHEBI:46858"/>
        <dbReference type="ChEBI" id="CHEBI:61978"/>
        <dbReference type="EC" id="3.1.3.48"/>
    </reaction>
</comment>
<feature type="domain" description="Fibronectin type-III" evidence="17">
    <location>
        <begin position="330"/>
        <end position="428"/>
    </location>
</feature>
<dbReference type="GO" id="GO:0048666">
    <property type="term" value="P:neuron development"/>
    <property type="evidence" value="ECO:0007669"/>
    <property type="project" value="UniProtKB-ARBA"/>
</dbReference>
<dbReference type="PROSITE" id="PS00383">
    <property type="entry name" value="TYR_PHOSPHATASE_1"/>
    <property type="match status" value="2"/>
</dbReference>
<dbReference type="InterPro" id="IPR000242">
    <property type="entry name" value="PTP_cat"/>
</dbReference>
<dbReference type="PROSITE" id="PS50835">
    <property type="entry name" value="IG_LIKE"/>
    <property type="match status" value="2"/>
</dbReference>
<dbReference type="SUPFAM" id="SSF49265">
    <property type="entry name" value="Fibronectin type III"/>
    <property type="match status" value="2"/>
</dbReference>
<dbReference type="PROSITE" id="PS50853">
    <property type="entry name" value="FN3"/>
    <property type="match status" value="3"/>
</dbReference>
<dbReference type="InterPro" id="IPR016130">
    <property type="entry name" value="Tyr_Pase_AS"/>
</dbReference>
<dbReference type="InterPro" id="IPR003961">
    <property type="entry name" value="FN3_dom"/>
</dbReference>
<feature type="signal peptide" evidence="13">
    <location>
        <begin position="1"/>
        <end position="28"/>
    </location>
</feature>
<dbReference type="Gene3D" id="3.90.190.10">
    <property type="entry name" value="Protein tyrosine phosphatase superfamily"/>
    <property type="match status" value="2"/>
</dbReference>
<feature type="region of interest" description="Disordered" evidence="12">
    <location>
        <begin position="664"/>
        <end position="704"/>
    </location>
</feature>
<dbReference type="SMART" id="SM00060">
    <property type="entry name" value="FN3"/>
    <property type="match status" value="3"/>
</dbReference>
<dbReference type="FunFam" id="3.90.190.10:FF:000092">
    <property type="entry name" value="Tyrosine-protein phosphatase 69D"/>
    <property type="match status" value="1"/>
</dbReference>
<reference evidence="18 19" key="1">
    <citation type="submission" date="2024-03" db="EMBL/GenBank/DDBJ databases">
        <title>The genome assembly and annotation of the cricket Gryllus longicercus Weissman &amp; Gray.</title>
        <authorList>
            <person name="Szrajer S."/>
            <person name="Gray D."/>
            <person name="Ylla G."/>
        </authorList>
    </citation>
    <scope>NUCLEOTIDE SEQUENCE [LARGE SCALE GENOMIC DNA]</scope>
    <source>
        <strain evidence="18">DAG 2021-001</strain>
        <tissue evidence="18">Whole body minus gut</tissue>
    </source>
</reference>
<feature type="domain" description="Ig-like" evidence="16">
    <location>
        <begin position="123"/>
        <end position="222"/>
    </location>
</feature>
<evidence type="ECO:0000256" key="11">
    <source>
        <dbReference type="ARBA" id="ARBA00051722"/>
    </source>
</evidence>
<sequence>MMGSQAHGCRICFVILCCYVWVSIPLQANNLEKLSMIVEISSDYNLGDNVTLLCKVPELDNLILWWTLDGDNVTEDERHSLDLIPDFTPESEFEILKLVISSVSIYDVGNYSCHAAFGNNIDEEIFRMVYLNIVVHAAVTEVQNGSVDIDDPATLACNFTGYPLNDIKWSKGEDGSLSDLATIENKLLNDTFITSVLEFDSVSRKDNGTYRCTAIGSEGEIGADVVLLVRAKPLVNIDFVTAVGARRLFLNWTVSDGNMPVQEYFIQHMKGGTKHWTYYQEKIGGGNTSYVLKNLEPNSTYHLRLSAKNAIGRSNEYTYPEAVSTLDKDPDFVPVIFVKGVTSNSITIGWLPPEDKIMKHVHYYQLVVRYNGTKKEALQLASLMNLPTYLFVDLKPATTYNFEMSACSEYTRQCGSWSETVNGTTMDGVSGPPENVSVVCKFDNVSGSSSVIVTWAPPRDPNGKIGRYDVTLDGSAVFKNERGEIEQLKNDPSIHRVDEKALNTHYNYVQPNTNYSVRVSAVTRTRKRGEEAVGHCHMPPTVPDRDKLAHLFWGKLHEQGRWLFKLFLPRLSERNGPICCYRVFLVKLEPQQNIANLPSPKEFPLSTYAEVHQGKGGGGAYIAEMFDGDALNNEVFLGDDDYLQRHSSACMHCVISRPRASRVTTTTPTTTTSTTTVRSTTTTTTTDPSAISLTNATPKTGPPHNPVSTADTFVHTASFPTDFVLAGPKAESVPDSTIVAPESTGTGPAPTVEIINSEPGSTILTPSSPTPVRMRRSELHLPYYLHHAATTPDSNLIRTVMVQDGILDIYSNYTGFVEVVVFGPNHSLLPAYSDYFEPLQPGPGPEALAASDTPQVLAVVLQVLCALVLVVLVLLVSLCLLQRYTKQVAEAQGVEMTLTNSFRHLCRSLRGRHVLVSSNPPDMSPISRAELAVAYVERHRDSDYGFQHEFELLPDRFPDRTTRHSEARENLYKNRYPDIKAYDQTRVRLSQIDSVVGSDYINANFVVGYKERKKFICAQGPMDNTVCDFWRMVWEQHLELILMLTNLEEYSKTKCAKYWPDEAEGEKGFGDISVAHVQEKRYSDYIIRELKMYRATSSSGREERSIVQYHYLVWKDFMAPEHPSGILKFIKRVNEAYSLEKGPILVHCSAGVGRTGTLVALDSLLQQLQEEGQVAIFNTVCDLRHQRNFLVQSLKQYIFIYRALMEVAQFGDTELKVHELKGAIEKLRQRENGKDKTKMEEDFEKINRVLEDRKSFSVGGGDENRMKNRNELVIPYDRNRVILTPIPGREHSTYINASFIEGYDNSESFIITQDPLELTIPDFWRMISEQSVSTLVMLSDLGDGIKKCLRYWPEDEIQHEYIHVKYIQSESCPYYTRREFSITNTKTDENVMVTQFQYNGWPTVEGEVPEVTRGLIELVDQTQSHQEAHGGSAPIVVHCSCGSDRSSMFVALSILVQQLRTEKRVDIFTTTRKLRSQRHGMLQTFAQYEFLYRAIVNYADLHHLAGDEA</sequence>
<dbReference type="SUPFAM" id="SSF48726">
    <property type="entry name" value="Immunoglobulin"/>
    <property type="match status" value="2"/>
</dbReference>
<feature type="domain" description="Tyrosine-protein phosphatase" evidence="14">
    <location>
        <begin position="946"/>
        <end position="1207"/>
    </location>
</feature>
<dbReference type="SMART" id="SM00408">
    <property type="entry name" value="IGc2"/>
    <property type="match status" value="2"/>
</dbReference>
<dbReference type="EC" id="3.1.3.48" evidence="2"/>
<keyword evidence="6" id="KW-0904">Protein phosphatase</keyword>
<dbReference type="PANTHER" id="PTHR19134">
    <property type="entry name" value="RECEPTOR-TYPE TYROSINE-PROTEIN PHOSPHATASE"/>
    <property type="match status" value="1"/>
</dbReference>
<comment type="caution">
    <text evidence="18">The sequence shown here is derived from an EMBL/GenBank/DDBJ whole genome shotgun (WGS) entry which is preliminary data.</text>
</comment>
<feature type="domain" description="Fibronectin type-III" evidence="17">
    <location>
        <begin position="233"/>
        <end position="328"/>
    </location>
</feature>
<dbReference type="Pfam" id="PF00041">
    <property type="entry name" value="fn3"/>
    <property type="match status" value="3"/>
</dbReference>
<protein>
    <recommendedName>
        <fullName evidence="2">protein-tyrosine-phosphatase</fullName>
        <ecNumber evidence="2">3.1.3.48</ecNumber>
    </recommendedName>
</protein>
<dbReference type="InterPro" id="IPR003599">
    <property type="entry name" value="Ig_sub"/>
</dbReference>
<dbReference type="SMART" id="SM00404">
    <property type="entry name" value="PTPc_motif"/>
    <property type="match status" value="2"/>
</dbReference>
<evidence type="ECO:0000256" key="12">
    <source>
        <dbReference type="SAM" id="MobiDB-lite"/>
    </source>
</evidence>
<name>A0AAN9Z388_9ORTH</name>
<dbReference type="Gene3D" id="2.60.40.10">
    <property type="entry name" value="Immunoglobulins"/>
    <property type="match status" value="5"/>
</dbReference>
<evidence type="ECO:0000259" key="15">
    <source>
        <dbReference type="PROSITE" id="PS50056"/>
    </source>
</evidence>
<gene>
    <name evidence="18" type="ORF">R5R35_004905</name>
</gene>
<dbReference type="Proteomes" id="UP001378592">
    <property type="component" value="Unassembled WGS sequence"/>
</dbReference>
<dbReference type="SUPFAM" id="SSF52799">
    <property type="entry name" value="(Phosphotyrosine protein) phosphatases II"/>
    <property type="match status" value="2"/>
</dbReference>
<dbReference type="PROSITE" id="PS50056">
    <property type="entry name" value="TYR_PHOSPHATASE_2"/>
    <property type="match status" value="2"/>
</dbReference>
<evidence type="ECO:0000259" key="17">
    <source>
        <dbReference type="PROSITE" id="PS50853"/>
    </source>
</evidence>